<dbReference type="Proteomes" id="UP000799444">
    <property type="component" value="Unassembled WGS sequence"/>
</dbReference>
<evidence type="ECO:0000256" key="9">
    <source>
        <dbReference type="SAM" id="SignalP"/>
    </source>
</evidence>
<evidence type="ECO:0000313" key="11">
    <source>
        <dbReference type="EMBL" id="KAF2726756.1"/>
    </source>
</evidence>
<feature type="compositionally biased region" description="Acidic residues" evidence="8">
    <location>
        <begin position="500"/>
        <end position="511"/>
    </location>
</feature>
<dbReference type="PANTHER" id="PTHR15414:SF0">
    <property type="entry name" value="ENDOPLASMIC RETICULUM LECTIN 1"/>
    <property type="match status" value="1"/>
</dbReference>
<dbReference type="GO" id="GO:0005788">
    <property type="term" value="C:endoplasmic reticulum lumen"/>
    <property type="evidence" value="ECO:0007669"/>
    <property type="project" value="UniProtKB-UniRule"/>
</dbReference>
<feature type="signal peptide" evidence="9">
    <location>
        <begin position="1"/>
        <end position="16"/>
    </location>
</feature>
<feature type="region of interest" description="Disordered" evidence="8">
    <location>
        <begin position="53"/>
        <end position="85"/>
    </location>
</feature>
<keyword evidence="12" id="KW-1185">Reference proteome</keyword>
<reference evidence="11" key="1">
    <citation type="journal article" date="2020" name="Stud. Mycol.">
        <title>101 Dothideomycetes genomes: a test case for predicting lifestyles and emergence of pathogens.</title>
        <authorList>
            <person name="Haridas S."/>
            <person name="Albert R."/>
            <person name="Binder M."/>
            <person name="Bloem J."/>
            <person name="Labutti K."/>
            <person name="Salamov A."/>
            <person name="Andreopoulos B."/>
            <person name="Baker S."/>
            <person name="Barry K."/>
            <person name="Bills G."/>
            <person name="Bluhm B."/>
            <person name="Cannon C."/>
            <person name="Castanera R."/>
            <person name="Culley D."/>
            <person name="Daum C."/>
            <person name="Ezra D."/>
            <person name="Gonzalez J."/>
            <person name="Henrissat B."/>
            <person name="Kuo A."/>
            <person name="Liang C."/>
            <person name="Lipzen A."/>
            <person name="Lutzoni F."/>
            <person name="Magnuson J."/>
            <person name="Mondo S."/>
            <person name="Nolan M."/>
            <person name="Ohm R."/>
            <person name="Pangilinan J."/>
            <person name="Park H.-J."/>
            <person name="Ramirez L."/>
            <person name="Alfaro M."/>
            <person name="Sun H."/>
            <person name="Tritt A."/>
            <person name="Yoshinaga Y."/>
            <person name="Zwiers L.-H."/>
            <person name="Turgeon B."/>
            <person name="Goodwin S."/>
            <person name="Spatafora J."/>
            <person name="Crous P."/>
            <person name="Grigoriev I."/>
        </authorList>
    </citation>
    <scope>NUCLEOTIDE SEQUENCE</scope>
    <source>
        <strain evidence="11">CBS 125425</strain>
    </source>
</reference>
<evidence type="ECO:0000256" key="3">
    <source>
        <dbReference type="ARBA" id="ARBA00022729"/>
    </source>
</evidence>
<evidence type="ECO:0000256" key="5">
    <source>
        <dbReference type="ARBA" id="ARBA00022824"/>
    </source>
</evidence>
<gene>
    <name evidence="11" type="ORF">EJ04DRAFT_506767</name>
</gene>
<keyword evidence="3 9" id="KW-0732">Signal</keyword>
<keyword evidence="7" id="KW-0472">Membrane</keyword>
<dbReference type="GO" id="GO:0030246">
    <property type="term" value="F:carbohydrate binding"/>
    <property type="evidence" value="ECO:0007669"/>
    <property type="project" value="UniProtKB-UniRule"/>
</dbReference>
<accession>A0A9P4QKV8</accession>
<keyword evidence="4 7" id="KW-0430">Lectin</keyword>
<evidence type="ECO:0000313" key="12">
    <source>
        <dbReference type="Proteomes" id="UP000799444"/>
    </source>
</evidence>
<dbReference type="EMBL" id="ML996395">
    <property type="protein sequence ID" value="KAF2726756.1"/>
    <property type="molecule type" value="Genomic_DNA"/>
</dbReference>
<comment type="similarity">
    <text evidence="2 7">Belongs to the OS-9 family.</text>
</comment>
<dbReference type="GO" id="GO:0005789">
    <property type="term" value="C:endoplasmic reticulum membrane"/>
    <property type="evidence" value="ECO:0007669"/>
    <property type="project" value="UniProtKB-SubCell"/>
</dbReference>
<feature type="region of interest" description="Disordered" evidence="8">
    <location>
        <begin position="471"/>
        <end position="518"/>
    </location>
</feature>
<feature type="compositionally biased region" description="Basic and acidic residues" evidence="8">
    <location>
        <begin position="65"/>
        <end position="74"/>
    </location>
</feature>
<dbReference type="GO" id="GO:0030968">
    <property type="term" value="P:endoplasmic reticulum unfolded protein response"/>
    <property type="evidence" value="ECO:0007669"/>
    <property type="project" value="UniProtKB-UniRule"/>
</dbReference>
<dbReference type="InterPro" id="IPR045149">
    <property type="entry name" value="OS-9-like"/>
</dbReference>
<dbReference type="PANTHER" id="PTHR15414">
    <property type="entry name" value="OS-9-RELATED"/>
    <property type="match status" value="1"/>
</dbReference>
<evidence type="ECO:0000259" key="10">
    <source>
        <dbReference type="PROSITE" id="PS51914"/>
    </source>
</evidence>
<evidence type="ECO:0000256" key="6">
    <source>
        <dbReference type="ARBA" id="ARBA00023157"/>
    </source>
</evidence>
<feature type="compositionally biased region" description="Acidic residues" evidence="8">
    <location>
        <begin position="218"/>
        <end position="229"/>
    </location>
</feature>
<dbReference type="Pfam" id="PF07915">
    <property type="entry name" value="PRKCSH"/>
    <property type="match status" value="1"/>
</dbReference>
<dbReference type="InterPro" id="IPR044865">
    <property type="entry name" value="MRH_dom"/>
</dbReference>
<dbReference type="Gene3D" id="2.70.130.10">
    <property type="entry name" value="Mannose-6-phosphate receptor binding domain"/>
    <property type="match status" value="1"/>
</dbReference>
<dbReference type="GO" id="GO:0030970">
    <property type="term" value="P:retrograde protein transport, ER to cytosol"/>
    <property type="evidence" value="ECO:0007669"/>
    <property type="project" value="TreeGrafter"/>
</dbReference>
<keyword evidence="6" id="KW-1015">Disulfide bond</keyword>
<feature type="chain" id="PRO_5040453128" description="Endoplasmic reticulum lectin" evidence="9">
    <location>
        <begin position="17"/>
        <end position="518"/>
    </location>
</feature>
<name>A0A9P4QKV8_9PLEO</name>
<dbReference type="OrthoDB" id="448954at2759"/>
<evidence type="ECO:0000256" key="4">
    <source>
        <dbReference type="ARBA" id="ARBA00022734"/>
    </source>
</evidence>
<evidence type="ECO:0000256" key="8">
    <source>
        <dbReference type="SAM" id="MobiDB-lite"/>
    </source>
</evidence>
<dbReference type="AlphaFoldDB" id="A0A9P4QKV8"/>
<evidence type="ECO:0000256" key="2">
    <source>
        <dbReference type="ARBA" id="ARBA00009918"/>
    </source>
</evidence>
<feature type="compositionally biased region" description="Basic and acidic residues" evidence="8">
    <location>
        <begin position="481"/>
        <end position="499"/>
    </location>
</feature>
<comment type="caution">
    <text evidence="11">The sequence shown here is derived from an EMBL/GenBank/DDBJ whole genome shotgun (WGS) entry which is preliminary data.</text>
</comment>
<keyword evidence="5 7" id="KW-0256">Endoplasmic reticulum</keyword>
<feature type="compositionally biased region" description="Basic and acidic residues" evidence="8">
    <location>
        <begin position="206"/>
        <end position="217"/>
    </location>
</feature>
<dbReference type="PROSITE" id="PS51914">
    <property type="entry name" value="MRH"/>
    <property type="match status" value="1"/>
</dbReference>
<evidence type="ECO:0000256" key="7">
    <source>
        <dbReference type="RuleBase" id="RU369099"/>
    </source>
</evidence>
<feature type="domain" description="MRH" evidence="10">
    <location>
        <begin position="149"/>
        <end position="310"/>
    </location>
</feature>
<sequence>MRNFWALPAVLRIALASPHAFSVFDDLLAYPQYEVLFPDTYILEHEATALLSQPTSSGTSSVTHKSQETQDLSKPDAPSASPTSDEAALEHIYEAVTVAGQRYLCSIPVIPEAEPQNATATAEETKAAEEKELMRASDRGWELLEGMQGNCIYYLSGWWSYSFCYKGDVKQFHSLTPARGVPVYPPVEDTSVKSFILGSYPEAQRKGKGKEARKTLGSEEEAGDTIDDEGNTKPSRSKGLELAKLVTHGTTRYMVQQLTDGTECDLTGRPRKIEVQYHCNPQASDKIAMIKETSTCSYLMIIYTPRLCNDAAFMPPQENLAHPISCQPVLASTEIDAWEYSRLEEKVRDSERLMEDMSAATNPLRDMAPGAEGSSKKRSIIGGIEVGAQRLVGSEGKVIEKSVVVGGGKEVYVATVATSDGKQLSTAEMKKLNIADPKNVEKLKRELQKFAGRKSWKLDLVDTPRGREYRGIIEAEDEEEGGGKEEKEGKGRGMRKEKGEEGEEGGEEGSEEVYKDEL</sequence>
<dbReference type="SUPFAM" id="SSF50911">
    <property type="entry name" value="Mannose 6-phosphate receptor domain"/>
    <property type="match status" value="1"/>
</dbReference>
<dbReference type="InterPro" id="IPR012913">
    <property type="entry name" value="OS9-like_dom"/>
</dbReference>
<feature type="compositionally biased region" description="Polar residues" evidence="8">
    <location>
        <begin position="53"/>
        <end position="64"/>
    </location>
</feature>
<organism evidence="11 12">
    <name type="scientific">Polyplosphaeria fusca</name>
    <dbReference type="NCBI Taxonomy" id="682080"/>
    <lineage>
        <taxon>Eukaryota</taxon>
        <taxon>Fungi</taxon>
        <taxon>Dikarya</taxon>
        <taxon>Ascomycota</taxon>
        <taxon>Pezizomycotina</taxon>
        <taxon>Dothideomycetes</taxon>
        <taxon>Pleosporomycetidae</taxon>
        <taxon>Pleosporales</taxon>
        <taxon>Tetraplosphaeriaceae</taxon>
        <taxon>Polyplosphaeria</taxon>
    </lineage>
</organism>
<evidence type="ECO:0000256" key="1">
    <source>
        <dbReference type="ARBA" id="ARBA00004367"/>
    </source>
</evidence>
<comment type="subcellular location">
    <subcellularLocation>
        <location evidence="1 7">Endoplasmic reticulum membrane</location>
        <topology evidence="1 7">Peripheral membrane protein</topology>
        <orientation evidence="1 7">Lumenal side</orientation>
    </subcellularLocation>
</comment>
<comment type="function">
    <text evidence="7">Lectin involved in the quality control of the secretory pathway. As a member of the endoplasmic reticulum-associated degradation lumenal (ERAD-L) surveillance system, targets misfolded endoplasmic reticulum lumenal glycoproteins for degradation.</text>
</comment>
<protein>
    <recommendedName>
        <fullName evidence="7">Endoplasmic reticulum lectin</fullName>
    </recommendedName>
    <alternativeName>
        <fullName evidence="7">Protein OS-9 homolog</fullName>
    </alternativeName>
</protein>
<proteinExistence type="inferred from homology"/>
<dbReference type="InterPro" id="IPR009011">
    <property type="entry name" value="Man6P_isomerase_rcpt-bd_dom_sf"/>
</dbReference>
<feature type="region of interest" description="Disordered" evidence="8">
    <location>
        <begin position="206"/>
        <end position="238"/>
    </location>
</feature>